<gene>
    <name evidence="2" type="ORF">cyc_06685</name>
</gene>
<reference evidence="2 3" key="1">
    <citation type="journal article" date="2016" name="BMC Genomics">
        <title>Comparative genomics reveals Cyclospora cayetanensis possesses coccidia-like metabolism and invasion components but unique surface antigens.</title>
        <authorList>
            <person name="Liu S."/>
            <person name="Wang L."/>
            <person name="Zheng H."/>
            <person name="Xu Z."/>
            <person name="Roellig D.M."/>
            <person name="Li N."/>
            <person name="Frace M.A."/>
            <person name="Tang K."/>
            <person name="Arrowood M.J."/>
            <person name="Moss D.M."/>
            <person name="Zhang L."/>
            <person name="Feng Y."/>
            <person name="Xiao L."/>
        </authorList>
    </citation>
    <scope>NUCLEOTIDE SEQUENCE [LARGE SCALE GENOMIC DNA]</scope>
    <source>
        <strain evidence="2 3">CHN_HEN01</strain>
    </source>
</reference>
<dbReference type="Proteomes" id="UP000095192">
    <property type="component" value="Unassembled WGS sequence"/>
</dbReference>
<keyword evidence="3" id="KW-1185">Reference proteome</keyword>
<sequence length="128" mass="14015">MTARTEPLHAFQALKAARTCIPKENGALDAVHTNPGKGMISGDLGVEGVESFYETRAGEENNDLSPQGDGMRGEYFEDETSSRGPGERPLTTKHLYTTRRTMMADSNRNSQLTKVKLLFRAALLLIAS</sequence>
<protein>
    <submittedName>
        <fullName evidence="2">Uncharacterized protein</fullName>
    </submittedName>
</protein>
<feature type="region of interest" description="Disordered" evidence="1">
    <location>
        <begin position="57"/>
        <end position="91"/>
    </location>
</feature>
<comment type="caution">
    <text evidence="2">The sequence shown here is derived from an EMBL/GenBank/DDBJ whole genome shotgun (WGS) entry which is preliminary data.</text>
</comment>
<evidence type="ECO:0000313" key="3">
    <source>
        <dbReference type="Proteomes" id="UP000095192"/>
    </source>
</evidence>
<name>A0A1D3D033_9EIME</name>
<dbReference type="EMBL" id="JROU02001309">
    <property type="protein sequence ID" value="OEH76823.1"/>
    <property type="molecule type" value="Genomic_DNA"/>
</dbReference>
<accession>A0A1D3D033</accession>
<evidence type="ECO:0000256" key="1">
    <source>
        <dbReference type="SAM" id="MobiDB-lite"/>
    </source>
</evidence>
<dbReference type="InParanoid" id="A0A1D3D033"/>
<evidence type="ECO:0000313" key="2">
    <source>
        <dbReference type="EMBL" id="OEH76823.1"/>
    </source>
</evidence>
<dbReference type="VEuPathDB" id="ToxoDB:cyc_06685"/>
<dbReference type="AlphaFoldDB" id="A0A1D3D033"/>
<proteinExistence type="predicted"/>
<organism evidence="2 3">
    <name type="scientific">Cyclospora cayetanensis</name>
    <dbReference type="NCBI Taxonomy" id="88456"/>
    <lineage>
        <taxon>Eukaryota</taxon>
        <taxon>Sar</taxon>
        <taxon>Alveolata</taxon>
        <taxon>Apicomplexa</taxon>
        <taxon>Conoidasida</taxon>
        <taxon>Coccidia</taxon>
        <taxon>Eucoccidiorida</taxon>
        <taxon>Eimeriorina</taxon>
        <taxon>Eimeriidae</taxon>
        <taxon>Cyclospora</taxon>
    </lineage>
</organism>